<protein>
    <submittedName>
        <fullName evidence="2">Molybdopterin-binding protein</fullName>
    </submittedName>
</protein>
<dbReference type="EMBL" id="QWDC01000002">
    <property type="protein sequence ID" value="RFZ92984.1"/>
    <property type="molecule type" value="Genomic_DNA"/>
</dbReference>
<dbReference type="AlphaFoldDB" id="A0A372NVE2"/>
<reference evidence="2 3" key="1">
    <citation type="submission" date="2018-08" db="EMBL/GenBank/DDBJ databases">
        <title>Mucilaginibacter sp. MYSH2.</title>
        <authorList>
            <person name="Seo T."/>
        </authorList>
    </citation>
    <scope>NUCLEOTIDE SEQUENCE [LARGE SCALE GENOMIC DNA]</scope>
    <source>
        <strain evidence="2 3">MYSH2</strain>
    </source>
</reference>
<evidence type="ECO:0000313" key="3">
    <source>
        <dbReference type="Proteomes" id="UP000264217"/>
    </source>
</evidence>
<comment type="caution">
    <text evidence="2">The sequence shown here is derived from an EMBL/GenBank/DDBJ whole genome shotgun (WGS) entry which is preliminary data.</text>
</comment>
<keyword evidence="3" id="KW-1185">Reference proteome</keyword>
<sequence length="169" mass="19140">MKKLLFILLLAPVALFAQEKSKQTLQFAITGEVEKESVITLDSLTQYKLTDIGDVKVTDHLGNFKHQDDKLKGVLLKDVLSHTKFKTTSPKLLSRFYFVCTGIDGYKVVYSWNELYNTAVGDHVYIILEKNGIKAAKMPESLQMTSVADFKTGRRYLHNLDKIVVAQVQ</sequence>
<organism evidence="2 3">
    <name type="scientific">Mucilaginibacter conchicola</name>
    <dbReference type="NCBI Taxonomy" id="2303333"/>
    <lineage>
        <taxon>Bacteria</taxon>
        <taxon>Pseudomonadati</taxon>
        <taxon>Bacteroidota</taxon>
        <taxon>Sphingobacteriia</taxon>
        <taxon>Sphingobacteriales</taxon>
        <taxon>Sphingobacteriaceae</taxon>
        <taxon>Mucilaginibacter</taxon>
    </lineage>
</organism>
<dbReference type="SUPFAM" id="SSF56524">
    <property type="entry name" value="Oxidoreductase molybdopterin-binding domain"/>
    <property type="match status" value="1"/>
</dbReference>
<dbReference type="InterPro" id="IPR036374">
    <property type="entry name" value="OxRdtase_Mopterin-bd_sf"/>
</dbReference>
<feature type="signal peptide" evidence="1">
    <location>
        <begin position="1"/>
        <end position="17"/>
    </location>
</feature>
<accession>A0A372NVE2</accession>
<proteinExistence type="predicted"/>
<feature type="chain" id="PRO_5016893804" evidence="1">
    <location>
        <begin position="18"/>
        <end position="169"/>
    </location>
</feature>
<dbReference type="Proteomes" id="UP000264217">
    <property type="component" value="Unassembled WGS sequence"/>
</dbReference>
<name>A0A372NVE2_9SPHI</name>
<evidence type="ECO:0000313" key="2">
    <source>
        <dbReference type="EMBL" id="RFZ92984.1"/>
    </source>
</evidence>
<dbReference type="RefSeq" id="WP_117392693.1">
    <property type="nucleotide sequence ID" value="NZ_QWDC01000002.1"/>
</dbReference>
<dbReference type="OrthoDB" id="5366082at2"/>
<keyword evidence="1" id="KW-0732">Signal</keyword>
<evidence type="ECO:0000256" key="1">
    <source>
        <dbReference type="SAM" id="SignalP"/>
    </source>
</evidence>
<gene>
    <name evidence="2" type="ORF">D0C36_16495</name>
</gene>